<name>A0A915K8N9_ROMCU</name>
<evidence type="ECO:0000256" key="1">
    <source>
        <dbReference type="SAM" id="Phobius"/>
    </source>
</evidence>
<reference evidence="3" key="1">
    <citation type="submission" date="2022-11" db="UniProtKB">
        <authorList>
            <consortium name="WormBaseParasite"/>
        </authorList>
    </citation>
    <scope>IDENTIFICATION</scope>
</reference>
<dbReference type="WBParaSite" id="nRc.2.0.1.t34734-RA">
    <property type="protein sequence ID" value="nRc.2.0.1.t34734-RA"/>
    <property type="gene ID" value="nRc.2.0.1.g34734"/>
</dbReference>
<proteinExistence type="predicted"/>
<keyword evidence="2" id="KW-1185">Reference proteome</keyword>
<keyword evidence="1" id="KW-0812">Transmembrane</keyword>
<protein>
    <submittedName>
        <fullName evidence="3">Uncharacterized protein</fullName>
    </submittedName>
</protein>
<keyword evidence="1" id="KW-0472">Membrane</keyword>
<dbReference type="AlphaFoldDB" id="A0A915K8N9"/>
<evidence type="ECO:0000313" key="2">
    <source>
        <dbReference type="Proteomes" id="UP000887565"/>
    </source>
</evidence>
<evidence type="ECO:0000313" key="3">
    <source>
        <dbReference type="WBParaSite" id="nRc.2.0.1.t34734-RA"/>
    </source>
</evidence>
<dbReference type="Proteomes" id="UP000887565">
    <property type="component" value="Unplaced"/>
</dbReference>
<accession>A0A915K8N9</accession>
<sequence>MNFLPRHPIWNSIVDSIVPRRLRFQITGKSSVIVAGWSLMTGTVVPIIFFIGATVRSLGGIRSPLLVETSAIGVVEHSAIVNATKADLGDTGLLEQILFSTPLGVRNIIFGTTTVAPNLRHTLIHGQWHWNRMIGGGRPTERWRNASLAHRRRRESVGVGISATIYVDFLNKNDETWGGTPRNSCETLPRNEPGVWKGGVGVVTGERLVGVVGRPPSLWNHLPVLAKICCFFWHNEQAQTVCKESDVSVDEEIS</sequence>
<feature type="transmembrane region" description="Helical" evidence="1">
    <location>
        <begin position="32"/>
        <end position="55"/>
    </location>
</feature>
<keyword evidence="1" id="KW-1133">Transmembrane helix</keyword>
<organism evidence="2 3">
    <name type="scientific">Romanomermis culicivorax</name>
    <name type="common">Nematode worm</name>
    <dbReference type="NCBI Taxonomy" id="13658"/>
    <lineage>
        <taxon>Eukaryota</taxon>
        <taxon>Metazoa</taxon>
        <taxon>Ecdysozoa</taxon>
        <taxon>Nematoda</taxon>
        <taxon>Enoplea</taxon>
        <taxon>Dorylaimia</taxon>
        <taxon>Mermithida</taxon>
        <taxon>Mermithoidea</taxon>
        <taxon>Mermithidae</taxon>
        <taxon>Romanomermis</taxon>
    </lineage>
</organism>